<dbReference type="GO" id="GO:0005634">
    <property type="term" value="C:nucleus"/>
    <property type="evidence" value="ECO:0007669"/>
    <property type="project" value="UniProtKB-SubCell"/>
</dbReference>
<evidence type="ECO:0000256" key="2">
    <source>
        <dbReference type="ARBA" id="ARBA00022723"/>
    </source>
</evidence>
<dbReference type="GO" id="GO:0000981">
    <property type="term" value="F:DNA-binding transcription factor activity, RNA polymerase II-specific"/>
    <property type="evidence" value="ECO:0007669"/>
    <property type="project" value="InterPro"/>
</dbReference>
<dbReference type="Gene3D" id="4.10.240.10">
    <property type="entry name" value="Zn(2)-C6 fungal-type DNA-binding domain"/>
    <property type="match status" value="1"/>
</dbReference>
<dbReference type="PANTHER" id="PTHR31313:SF81">
    <property type="entry name" value="TY1 ENHANCER ACTIVATOR"/>
    <property type="match status" value="1"/>
</dbReference>
<keyword evidence="3" id="KW-0862">Zinc</keyword>
<evidence type="ECO:0000256" key="8">
    <source>
        <dbReference type="SAM" id="MobiDB-lite"/>
    </source>
</evidence>
<comment type="caution">
    <text evidence="10">The sequence shown here is derived from an EMBL/GenBank/DDBJ whole genome shotgun (WGS) entry which is preliminary data.</text>
</comment>
<feature type="domain" description="Zn(2)-C6 fungal-type" evidence="9">
    <location>
        <begin position="16"/>
        <end position="46"/>
    </location>
</feature>
<feature type="compositionally biased region" description="Polar residues" evidence="8">
    <location>
        <begin position="80"/>
        <end position="98"/>
    </location>
</feature>
<dbReference type="InParanoid" id="A0A1Y2B385"/>
<evidence type="ECO:0000256" key="4">
    <source>
        <dbReference type="ARBA" id="ARBA00023015"/>
    </source>
</evidence>
<dbReference type="InterPro" id="IPR007219">
    <property type="entry name" value="XnlR_reg_dom"/>
</dbReference>
<dbReference type="InterPro" id="IPR001138">
    <property type="entry name" value="Zn2Cys6_DnaBD"/>
</dbReference>
<dbReference type="Pfam" id="PF00172">
    <property type="entry name" value="Zn_clus"/>
    <property type="match status" value="1"/>
</dbReference>
<dbReference type="PROSITE" id="PS50048">
    <property type="entry name" value="ZN2_CY6_FUNGAL_2"/>
    <property type="match status" value="1"/>
</dbReference>
<dbReference type="PANTHER" id="PTHR31313">
    <property type="entry name" value="TY1 ENHANCER ACTIVATOR"/>
    <property type="match status" value="1"/>
</dbReference>
<dbReference type="InterPro" id="IPR051615">
    <property type="entry name" value="Transcr_Regulatory_Elem"/>
</dbReference>
<organism evidence="10 11">
    <name type="scientific">Naematelia encephala</name>
    <dbReference type="NCBI Taxonomy" id="71784"/>
    <lineage>
        <taxon>Eukaryota</taxon>
        <taxon>Fungi</taxon>
        <taxon>Dikarya</taxon>
        <taxon>Basidiomycota</taxon>
        <taxon>Agaricomycotina</taxon>
        <taxon>Tremellomycetes</taxon>
        <taxon>Tremellales</taxon>
        <taxon>Naemateliaceae</taxon>
        <taxon>Naematelia</taxon>
    </lineage>
</organism>
<evidence type="ECO:0000256" key="6">
    <source>
        <dbReference type="ARBA" id="ARBA00023163"/>
    </source>
</evidence>
<evidence type="ECO:0000256" key="7">
    <source>
        <dbReference type="ARBA" id="ARBA00023242"/>
    </source>
</evidence>
<feature type="region of interest" description="Disordered" evidence="8">
    <location>
        <begin position="80"/>
        <end position="110"/>
    </location>
</feature>
<accession>A0A1Y2B385</accession>
<dbReference type="AlphaFoldDB" id="A0A1Y2B385"/>
<dbReference type="Proteomes" id="UP000193986">
    <property type="component" value="Unassembled WGS sequence"/>
</dbReference>
<keyword evidence="11" id="KW-1185">Reference proteome</keyword>
<dbReference type="PROSITE" id="PS00463">
    <property type="entry name" value="ZN2_CY6_FUNGAL_1"/>
    <property type="match status" value="1"/>
</dbReference>
<keyword evidence="6" id="KW-0804">Transcription</keyword>
<sequence length="320" mass="35233">MPKDSRVASKRPYGNACQPCRKKKIGCDGRRPACGQCCKVSETCEYIRSVRELRPGSDLMELRLDRLERLLGLNPLESVAGTNTSIHSHQSLTDGLSESDNKDRESSDSAVALRDVQLDGTSYKVRRGGQGELIYYGVTSMPKGDPLPPSRARSPDNNIIRSADDGGFSHSDLPFLQLLATYKHVSVAPEVGNSLLDAFFCYSGPLYNVVDRMLFLRDMALSGPYFSEFLLMALYASGTRMVDGLSEYERKVQGDMFTKRAKELLAQELDGPSKVTTIQGLLVLSGRECAVGQDSQGWLHAGMVSSFPSRQPLNKLRHSA</sequence>
<protein>
    <recommendedName>
        <fullName evidence="9">Zn(2)-C6 fungal-type domain-containing protein</fullName>
    </recommendedName>
</protein>
<keyword evidence="5" id="KW-0238">DNA-binding</keyword>
<dbReference type="InterPro" id="IPR036864">
    <property type="entry name" value="Zn2-C6_fun-type_DNA-bd_sf"/>
</dbReference>
<dbReference type="GO" id="GO:0008270">
    <property type="term" value="F:zinc ion binding"/>
    <property type="evidence" value="ECO:0007669"/>
    <property type="project" value="InterPro"/>
</dbReference>
<keyword evidence="2" id="KW-0479">Metal-binding</keyword>
<evidence type="ECO:0000256" key="5">
    <source>
        <dbReference type="ARBA" id="ARBA00023125"/>
    </source>
</evidence>
<dbReference type="STRING" id="71784.A0A1Y2B385"/>
<dbReference type="GO" id="GO:0006351">
    <property type="term" value="P:DNA-templated transcription"/>
    <property type="evidence" value="ECO:0007669"/>
    <property type="project" value="InterPro"/>
</dbReference>
<dbReference type="EMBL" id="MCFC01000028">
    <property type="protein sequence ID" value="ORY28947.1"/>
    <property type="molecule type" value="Genomic_DNA"/>
</dbReference>
<evidence type="ECO:0000259" key="9">
    <source>
        <dbReference type="PROSITE" id="PS50048"/>
    </source>
</evidence>
<dbReference type="GO" id="GO:0003677">
    <property type="term" value="F:DNA binding"/>
    <property type="evidence" value="ECO:0007669"/>
    <property type="project" value="UniProtKB-KW"/>
</dbReference>
<reference evidence="10 11" key="1">
    <citation type="submission" date="2016-07" db="EMBL/GenBank/DDBJ databases">
        <title>Pervasive Adenine N6-methylation of Active Genes in Fungi.</title>
        <authorList>
            <consortium name="DOE Joint Genome Institute"/>
            <person name="Mondo S.J."/>
            <person name="Dannebaum R.O."/>
            <person name="Kuo R.C."/>
            <person name="Labutti K."/>
            <person name="Haridas S."/>
            <person name="Kuo A."/>
            <person name="Salamov A."/>
            <person name="Ahrendt S.R."/>
            <person name="Lipzen A."/>
            <person name="Sullivan W."/>
            <person name="Andreopoulos W.B."/>
            <person name="Clum A."/>
            <person name="Lindquist E."/>
            <person name="Daum C."/>
            <person name="Ramamoorthy G.K."/>
            <person name="Gryganskyi A."/>
            <person name="Culley D."/>
            <person name="Magnuson J.K."/>
            <person name="James T.Y."/>
            <person name="O'Malley M.A."/>
            <person name="Stajich J.E."/>
            <person name="Spatafora J.W."/>
            <person name="Visel A."/>
            <person name="Grigoriev I.V."/>
        </authorList>
    </citation>
    <scope>NUCLEOTIDE SEQUENCE [LARGE SCALE GENOMIC DNA]</scope>
    <source>
        <strain evidence="10 11">68-887.2</strain>
    </source>
</reference>
<dbReference type="Pfam" id="PF04082">
    <property type="entry name" value="Fungal_trans"/>
    <property type="match status" value="1"/>
</dbReference>
<dbReference type="SMART" id="SM00066">
    <property type="entry name" value="GAL4"/>
    <property type="match status" value="1"/>
</dbReference>
<dbReference type="CDD" id="cd00067">
    <property type="entry name" value="GAL4"/>
    <property type="match status" value="1"/>
</dbReference>
<evidence type="ECO:0000256" key="3">
    <source>
        <dbReference type="ARBA" id="ARBA00022833"/>
    </source>
</evidence>
<evidence type="ECO:0000313" key="11">
    <source>
        <dbReference type="Proteomes" id="UP000193986"/>
    </source>
</evidence>
<dbReference type="OrthoDB" id="2123952at2759"/>
<gene>
    <name evidence="10" type="ORF">BCR39DRAFT_180801</name>
</gene>
<name>A0A1Y2B385_9TREE</name>
<evidence type="ECO:0000313" key="10">
    <source>
        <dbReference type="EMBL" id="ORY28947.1"/>
    </source>
</evidence>
<dbReference type="SUPFAM" id="SSF57701">
    <property type="entry name" value="Zn2/Cys6 DNA-binding domain"/>
    <property type="match status" value="1"/>
</dbReference>
<proteinExistence type="predicted"/>
<dbReference type="CDD" id="cd12148">
    <property type="entry name" value="fungal_TF_MHR"/>
    <property type="match status" value="1"/>
</dbReference>
<keyword evidence="4" id="KW-0805">Transcription regulation</keyword>
<comment type="subcellular location">
    <subcellularLocation>
        <location evidence="1">Nucleus</location>
    </subcellularLocation>
</comment>
<keyword evidence="7" id="KW-0539">Nucleus</keyword>
<evidence type="ECO:0000256" key="1">
    <source>
        <dbReference type="ARBA" id="ARBA00004123"/>
    </source>
</evidence>